<organism evidence="1 2">
    <name type="scientific">Vibrio proteolyticus NBRC 13287</name>
    <dbReference type="NCBI Taxonomy" id="1219065"/>
    <lineage>
        <taxon>Bacteria</taxon>
        <taxon>Pseudomonadati</taxon>
        <taxon>Pseudomonadota</taxon>
        <taxon>Gammaproteobacteria</taxon>
        <taxon>Vibrionales</taxon>
        <taxon>Vibrionaceae</taxon>
        <taxon>Vibrio</taxon>
    </lineage>
</organism>
<dbReference type="Proteomes" id="UP000016570">
    <property type="component" value="Unassembled WGS sequence"/>
</dbReference>
<dbReference type="RefSeq" id="WP_021706518.1">
    <property type="nucleotide sequence ID" value="NZ_BATJ01000015.1"/>
</dbReference>
<proteinExistence type="predicted"/>
<accession>U3BFS0</accession>
<dbReference type="eggNOG" id="ENOG50344VB">
    <property type="taxonomic scope" value="Bacteria"/>
</dbReference>
<name>U3BFS0_VIBPR</name>
<evidence type="ECO:0000313" key="2">
    <source>
        <dbReference type="Proteomes" id="UP000016570"/>
    </source>
</evidence>
<dbReference type="AlphaFoldDB" id="U3BFS0"/>
<comment type="caution">
    <text evidence="1">The sequence shown here is derived from an EMBL/GenBank/DDBJ whole genome shotgun (WGS) entry which is preliminary data.</text>
</comment>
<sequence>MDTKSRQINPYNEQYYITFLNYNDETLYLKPEMRSAMRHYEFTKLPAGEPMFFENGYRDEDLSKGVKRPIKNAHMAINYPVINDDIKKSLGEIGNNFFQLYPAVIVDDERNYHEGFWVFNIFEYMDVLDLENCLIDNFESGQDEYAINEYYLSKKKIEAIPEKDRLVFMPEYSDFPHVMVHEKVVNVLKKHNVDTLNFVKVSDWAMGLQFLES</sequence>
<protein>
    <submittedName>
        <fullName evidence="1">Uncharacterized protein</fullName>
    </submittedName>
</protein>
<evidence type="ECO:0000313" key="1">
    <source>
        <dbReference type="EMBL" id="GAD68549.1"/>
    </source>
</evidence>
<gene>
    <name evidence="1" type="ORF">VPR01S_15_00670</name>
</gene>
<keyword evidence="2" id="KW-1185">Reference proteome</keyword>
<reference evidence="1 2" key="1">
    <citation type="submission" date="2013-09" db="EMBL/GenBank/DDBJ databases">
        <title>Whole genome shotgun sequence of Vibrio proteolyticus NBRC 13287.</title>
        <authorList>
            <person name="Isaki S."/>
            <person name="Hosoyama A."/>
            <person name="Numata M."/>
            <person name="Hashimoto M."/>
            <person name="Hosoyama Y."/>
            <person name="Tsuchikane K."/>
            <person name="Noguchi M."/>
            <person name="Hirakata S."/>
            <person name="Ichikawa N."/>
            <person name="Ohji S."/>
            <person name="Yamazoe A."/>
            <person name="Fujita N."/>
        </authorList>
    </citation>
    <scope>NUCLEOTIDE SEQUENCE [LARGE SCALE GENOMIC DNA]</scope>
    <source>
        <strain evidence="1 2">NBRC 13287</strain>
    </source>
</reference>
<dbReference type="EMBL" id="BATJ01000015">
    <property type="protein sequence ID" value="GAD68549.1"/>
    <property type="molecule type" value="Genomic_DNA"/>
</dbReference>